<feature type="region of interest" description="Disordered" evidence="1">
    <location>
        <begin position="261"/>
        <end position="330"/>
    </location>
</feature>
<evidence type="ECO:0000313" key="2">
    <source>
        <dbReference type="EMBL" id="KAJ8778064.1"/>
    </source>
</evidence>
<feature type="compositionally biased region" description="Basic and acidic residues" evidence="1">
    <location>
        <begin position="288"/>
        <end position="299"/>
    </location>
</feature>
<reference evidence="2 3" key="1">
    <citation type="submission" date="2022-11" db="EMBL/GenBank/DDBJ databases">
        <title>Whole genome sequence of Eschrichtius robustus ER-17-0199.</title>
        <authorList>
            <person name="Bruniche-Olsen A."/>
            <person name="Black A.N."/>
            <person name="Fields C.J."/>
            <person name="Walden K."/>
            <person name="Dewoody J.A."/>
        </authorList>
    </citation>
    <scope>NUCLEOTIDE SEQUENCE [LARGE SCALE GENOMIC DNA]</scope>
    <source>
        <strain evidence="2">ER-17-0199</strain>
        <tissue evidence="2">Blubber</tissue>
    </source>
</reference>
<feature type="compositionally biased region" description="Basic and acidic residues" evidence="1">
    <location>
        <begin position="307"/>
        <end position="320"/>
    </location>
</feature>
<protein>
    <submittedName>
        <fullName evidence="2">Uncharacterized protein</fullName>
    </submittedName>
</protein>
<evidence type="ECO:0000256" key="1">
    <source>
        <dbReference type="SAM" id="MobiDB-lite"/>
    </source>
</evidence>
<gene>
    <name evidence="2" type="ORF">J1605_013924</name>
</gene>
<accession>A0AB34GEF7</accession>
<feature type="compositionally biased region" description="Basic and acidic residues" evidence="1">
    <location>
        <begin position="271"/>
        <end position="281"/>
    </location>
</feature>
<sequence>MHPQGRTPRTFSLTVEKRLLLLRVQFWFPGRKKHQEEGKKSPTAPQTFVSRPHVAAGEAGNVLSLLAGAQPVKGMEGHGAAYQEEGLAIWSVTSLPKTQWPERSQDPCSVQHLLCSQPLSWKGLTMGNAPGLPTTLCGKSCCRRTTLGSGGVEASAQEFAPQTPSCRAAQEPRPALAPPAFPAAPAAPRSGTWWWRRCARADLMAGDGASVDGVLAAEPEALRNRSWRHTITGKEEAMGDGQVSDLKPFSVKDEVALTRKRENTDQMNLENLKKQKVKEPNQKNQGRCGKDQQCLKEESTFSISKDTSMRDPRSPGRDGTRVPCIGNVES</sequence>
<evidence type="ECO:0000313" key="3">
    <source>
        <dbReference type="Proteomes" id="UP001159641"/>
    </source>
</evidence>
<dbReference type="AlphaFoldDB" id="A0AB34GEF7"/>
<organism evidence="2 3">
    <name type="scientific">Eschrichtius robustus</name>
    <name type="common">California gray whale</name>
    <name type="synonym">Eschrichtius gibbosus</name>
    <dbReference type="NCBI Taxonomy" id="9764"/>
    <lineage>
        <taxon>Eukaryota</taxon>
        <taxon>Metazoa</taxon>
        <taxon>Chordata</taxon>
        <taxon>Craniata</taxon>
        <taxon>Vertebrata</taxon>
        <taxon>Euteleostomi</taxon>
        <taxon>Mammalia</taxon>
        <taxon>Eutheria</taxon>
        <taxon>Laurasiatheria</taxon>
        <taxon>Artiodactyla</taxon>
        <taxon>Whippomorpha</taxon>
        <taxon>Cetacea</taxon>
        <taxon>Mysticeti</taxon>
        <taxon>Eschrichtiidae</taxon>
        <taxon>Eschrichtius</taxon>
    </lineage>
</organism>
<dbReference type="EMBL" id="JAIQCJ010002272">
    <property type="protein sequence ID" value="KAJ8778064.1"/>
    <property type="molecule type" value="Genomic_DNA"/>
</dbReference>
<keyword evidence="3" id="KW-1185">Reference proteome</keyword>
<comment type="caution">
    <text evidence="2">The sequence shown here is derived from an EMBL/GenBank/DDBJ whole genome shotgun (WGS) entry which is preliminary data.</text>
</comment>
<dbReference type="Proteomes" id="UP001159641">
    <property type="component" value="Unassembled WGS sequence"/>
</dbReference>
<proteinExistence type="predicted"/>
<name>A0AB34GEF7_ESCRO</name>